<reference evidence="1 2" key="1">
    <citation type="submission" date="2018-06" db="EMBL/GenBank/DDBJ databases">
        <authorList>
            <consortium name="Pathogen Informatics"/>
            <person name="Doyle S."/>
        </authorList>
    </citation>
    <scope>NUCLEOTIDE SEQUENCE [LARGE SCALE GENOMIC DNA]</scope>
    <source>
        <strain evidence="1 2">NCTC8009</strain>
    </source>
</reference>
<protein>
    <submittedName>
        <fullName evidence="1">Uncharacterized protein</fullName>
    </submittedName>
</protein>
<dbReference type="Proteomes" id="UP000250991">
    <property type="component" value="Unassembled WGS sequence"/>
</dbReference>
<evidence type="ECO:0000313" key="1">
    <source>
        <dbReference type="EMBL" id="SPW74387.1"/>
    </source>
</evidence>
<gene>
    <name evidence="1" type="ORF">NCTC8009_00801</name>
</gene>
<name>A0A2X1MND2_ECOLX</name>
<organism evidence="1 2">
    <name type="scientific">Escherichia coli</name>
    <dbReference type="NCBI Taxonomy" id="562"/>
    <lineage>
        <taxon>Bacteria</taxon>
        <taxon>Pseudomonadati</taxon>
        <taxon>Pseudomonadota</taxon>
        <taxon>Gammaproteobacteria</taxon>
        <taxon>Enterobacterales</taxon>
        <taxon>Enterobacteriaceae</taxon>
        <taxon>Escherichia</taxon>
    </lineage>
</organism>
<accession>A0A2X1MND2</accession>
<sequence length="171" mass="19414">MTFQEWVDENGGQIGVARKFGFTSSLIGAWYRFERFPRADNLTLLVAYSEGRINVQQWAADFAERQRQRSDGTSVRQNKIKGNLPVNCLSRLKAVFSELGMPAERCNLRGPRFIARWKHSHVTVSEVRDAITVLELKNKDSSDIELIHKEISNAGVQHLGGLRNDDSGLLW</sequence>
<dbReference type="EMBL" id="UARW01000008">
    <property type="protein sequence ID" value="SPW74387.1"/>
    <property type="molecule type" value="Genomic_DNA"/>
</dbReference>
<proteinExistence type="predicted"/>
<evidence type="ECO:0000313" key="2">
    <source>
        <dbReference type="Proteomes" id="UP000250991"/>
    </source>
</evidence>
<dbReference type="AlphaFoldDB" id="A0A2X1MND2"/>